<dbReference type="RefSeq" id="WP_127978621.1">
    <property type="nucleotide sequence ID" value="NZ_JAEMPA010000406.1"/>
</dbReference>
<evidence type="ECO:0000313" key="1">
    <source>
        <dbReference type="EMBL" id="RVU94564.1"/>
    </source>
</evidence>
<dbReference type="AlphaFoldDB" id="A0A437ULQ0"/>
<evidence type="ECO:0000313" key="2">
    <source>
        <dbReference type="Proteomes" id="UP000288388"/>
    </source>
</evidence>
<sequence length="127" mass="14514">MIKLDEDALICDLAETYQIYDYRQLPLERVAVFSCGLRDNSRIKMKLNEQIIPIESMLLAGLSDKVTMLLWAKTEDGQKGKNRPPLILDSFNQKDKNQKDTVVFSSGEDFEQTRRKLLTQAESGGED</sequence>
<evidence type="ECO:0008006" key="3">
    <source>
        <dbReference type="Google" id="ProtNLM"/>
    </source>
</evidence>
<gene>
    <name evidence="1" type="ORF">EK398_06735</name>
</gene>
<accession>A0A437ULQ0</accession>
<proteinExistence type="predicted"/>
<organism evidence="1 2">
    <name type="scientific">Enterococcus avium</name>
    <name type="common">Streptococcus avium</name>
    <dbReference type="NCBI Taxonomy" id="33945"/>
    <lineage>
        <taxon>Bacteria</taxon>
        <taxon>Bacillati</taxon>
        <taxon>Bacillota</taxon>
        <taxon>Bacilli</taxon>
        <taxon>Lactobacillales</taxon>
        <taxon>Enterococcaceae</taxon>
        <taxon>Enterococcus</taxon>
    </lineage>
</organism>
<dbReference type="EMBL" id="RYZS01000001">
    <property type="protein sequence ID" value="RVU94564.1"/>
    <property type="molecule type" value="Genomic_DNA"/>
</dbReference>
<reference evidence="1 2" key="1">
    <citation type="submission" date="2018-12" db="EMBL/GenBank/DDBJ databases">
        <title>A novel vanA-carrying plasmid in a clinical isolate of Enterococcus avium.</title>
        <authorList>
            <person name="Bernasconi O.J."/>
            <person name="Luzzaro F."/>
            <person name="Endimiani A."/>
        </authorList>
    </citation>
    <scope>NUCLEOTIDE SEQUENCE [LARGE SCALE GENOMIC DNA]</scope>
    <source>
        <strain evidence="1 2">LC0559/18</strain>
    </source>
</reference>
<protein>
    <recommendedName>
        <fullName evidence="3">Phage protein</fullName>
    </recommendedName>
</protein>
<dbReference type="Proteomes" id="UP000288388">
    <property type="component" value="Unassembled WGS sequence"/>
</dbReference>
<comment type="caution">
    <text evidence="1">The sequence shown here is derived from an EMBL/GenBank/DDBJ whole genome shotgun (WGS) entry which is preliminary data.</text>
</comment>
<dbReference type="InterPro" id="IPR035286">
    <property type="entry name" value="DUF5361"/>
</dbReference>
<name>A0A437ULQ0_ENTAV</name>
<dbReference type="Pfam" id="PF17318">
    <property type="entry name" value="DUF5361"/>
    <property type="match status" value="1"/>
</dbReference>